<dbReference type="OrthoDB" id="5275938at2759"/>
<organism evidence="2 3">
    <name type="scientific">Colletotrichum tanaceti</name>
    <dbReference type="NCBI Taxonomy" id="1306861"/>
    <lineage>
        <taxon>Eukaryota</taxon>
        <taxon>Fungi</taxon>
        <taxon>Dikarya</taxon>
        <taxon>Ascomycota</taxon>
        <taxon>Pezizomycotina</taxon>
        <taxon>Sordariomycetes</taxon>
        <taxon>Hypocreomycetidae</taxon>
        <taxon>Glomerellales</taxon>
        <taxon>Glomerellaceae</taxon>
        <taxon>Colletotrichum</taxon>
        <taxon>Colletotrichum destructivum species complex</taxon>
    </lineage>
</organism>
<reference evidence="2 3" key="1">
    <citation type="journal article" date="2019" name="PLoS ONE">
        <title>Comparative genome analysis indicates high evolutionary potential of pathogenicity genes in Colletotrichum tanaceti.</title>
        <authorList>
            <person name="Lelwala R.V."/>
            <person name="Korhonen P.K."/>
            <person name="Young N.D."/>
            <person name="Scott J.B."/>
            <person name="Ades P.A."/>
            <person name="Gasser R.B."/>
            <person name="Taylor P.W.J."/>
        </authorList>
    </citation>
    <scope>NUCLEOTIDE SEQUENCE [LARGE SCALE GENOMIC DNA]</scope>
    <source>
        <strain evidence="2">BRIP57314</strain>
    </source>
</reference>
<evidence type="ECO:0008006" key="4">
    <source>
        <dbReference type="Google" id="ProtNLM"/>
    </source>
</evidence>
<dbReference type="EMBL" id="PJEX01000285">
    <property type="protein sequence ID" value="TKW51737.1"/>
    <property type="molecule type" value="Genomic_DNA"/>
</dbReference>
<proteinExistence type="predicted"/>
<evidence type="ECO:0000313" key="2">
    <source>
        <dbReference type="EMBL" id="TKW51737.1"/>
    </source>
</evidence>
<evidence type="ECO:0000256" key="1">
    <source>
        <dbReference type="SAM" id="MobiDB-lite"/>
    </source>
</evidence>
<sequence length="388" mass="42800">MSPPPPRRPMTMKDGDGNNPQDVRILDPYGDLVLRVGDKVEEKPGAYLVCSKALARASIVFAKMLYGSFAERRPSPTGGGAHADRRWTVDLPEDRRQPLRLLLDVAHGRFDRVPDRLDLVRLYELLVARGWMAAVASDERNPLLLAVAYELGDAQTFSKMATTIINECLVDGDGDLVFGYAGDDWKTYSFKLRNMEHLVPPGFIEDVALTRRTILATVFEPFVSLYTTLKDGNRCTNPDSGKRCDSILLGSLIRSFAAHRVDLTAPDPATAYRDSVLTLQALPPRLKLYTAHSHSSHSPPSQTLMTMMNINYIMTTASAAGLTTRPAVLPRLGSSGSLSACEQALQSDLREVVERSLLGRGGMKFVQPKHRAHLQRQAAKTGLPCPYK</sequence>
<keyword evidence="3" id="KW-1185">Reference proteome</keyword>
<gene>
    <name evidence="2" type="ORF">CTA1_10605</name>
</gene>
<comment type="caution">
    <text evidence="2">The sequence shown here is derived from an EMBL/GenBank/DDBJ whole genome shotgun (WGS) entry which is preliminary data.</text>
</comment>
<evidence type="ECO:0000313" key="3">
    <source>
        <dbReference type="Proteomes" id="UP000310108"/>
    </source>
</evidence>
<feature type="region of interest" description="Disordered" evidence="1">
    <location>
        <begin position="1"/>
        <end position="22"/>
    </location>
</feature>
<dbReference type="AlphaFoldDB" id="A0A4U6XD33"/>
<accession>A0A4U6XD33</accession>
<dbReference type="STRING" id="1306861.A0A4U6XD33"/>
<dbReference type="Proteomes" id="UP000310108">
    <property type="component" value="Unassembled WGS sequence"/>
</dbReference>
<protein>
    <recommendedName>
        <fullName evidence="4">BTB domain-containing protein</fullName>
    </recommendedName>
</protein>
<name>A0A4U6XD33_9PEZI</name>